<accession>A0ABV5BMI5</accession>
<dbReference type="EMBL" id="JBHILJ010000001">
    <property type="protein sequence ID" value="MFB5735624.1"/>
    <property type="molecule type" value="Genomic_DNA"/>
</dbReference>
<comment type="caution">
    <text evidence="2">The sequence shown here is derived from an EMBL/GenBank/DDBJ whole genome shotgun (WGS) entry which is preliminary data.</text>
</comment>
<evidence type="ECO:0000256" key="1">
    <source>
        <dbReference type="SAM" id="MobiDB-lite"/>
    </source>
</evidence>
<reference evidence="2 3" key="1">
    <citation type="submission" date="2024-09" db="EMBL/GenBank/DDBJ databases">
        <title>Taxonomic and Genotyping Characterization of Leptospira Strains isolated from Multiple Sources in Colombia highlights the importance of intermediate species.</title>
        <authorList>
            <person name="Torres Higuera L."/>
            <person name="Rojas Tapias D."/>
            <person name="Jimenez Velasquez S."/>
            <person name="Renjifo Ibanez C."/>
        </authorList>
    </citation>
    <scope>NUCLEOTIDE SEQUENCE [LARGE SCALE GENOMIC DNA]</scope>
    <source>
        <strain evidence="2 3">Lep080</strain>
    </source>
</reference>
<organism evidence="2 3">
    <name type="scientific">Leptospira wolffii</name>
    <dbReference type="NCBI Taxonomy" id="409998"/>
    <lineage>
        <taxon>Bacteria</taxon>
        <taxon>Pseudomonadati</taxon>
        <taxon>Spirochaetota</taxon>
        <taxon>Spirochaetia</taxon>
        <taxon>Leptospirales</taxon>
        <taxon>Leptospiraceae</taxon>
        <taxon>Leptospira</taxon>
    </lineage>
</organism>
<feature type="compositionally biased region" description="Basic and acidic residues" evidence="1">
    <location>
        <begin position="290"/>
        <end position="301"/>
    </location>
</feature>
<proteinExistence type="predicted"/>
<sequence>MGHKRMKSSVLLKAWILSFSLLPISCKTLNNVLDSIIINAGAEYTSLDFLTHPPHLQGFPVRKFSDQASDTDTTSVSRDSSVTRAFYSIGSVPSRIPGTADMKGFFSFLSGLAWSFNLTSPRTYRGNLVNYPDDGRNYKTPEEYVTNQLFPLPGQLGRNMEYIYEDYQMYFTLYLGYYQGTDINFGIGPIYGVAFYRMDIIENERRISSVKNEVQELKGVRVLFEYNVGKFFPDTILYNAYFFTEITSFGDLDGKGMGIKNQVLTSNGLPAPSLYMTMTTYRMGIRKELQLSKEPHKKEEGPAYPPLKNLPSAGLPKKDDGEVSTDPDSPG</sequence>
<protein>
    <recommendedName>
        <fullName evidence="4">Lipoprotein</fullName>
    </recommendedName>
</protein>
<dbReference type="NCBIfam" id="NF047811">
    <property type="entry name" value="LIC10647_lipo"/>
    <property type="match status" value="1"/>
</dbReference>
<evidence type="ECO:0000313" key="3">
    <source>
        <dbReference type="Proteomes" id="UP001580391"/>
    </source>
</evidence>
<dbReference type="Proteomes" id="UP001580391">
    <property type="component" value="Unassembled WGS sequence"/>
</dbReference>
<name>A0ABV5BMI5_9LEPT</name>
<feature type="region of interest" description="Disordered" evidence="1">
    <location>
        <begin position="290"/>
        <end position="331"/>
    </location>
</feature>
<evidence type="ECO:0000313" key="2">
    <source>
        <dbReference type="EMBL" id="MFB5735624.1"/>
    </source>
</evidence>
<dbReference type="RefSeq" id="WP_375516614.1">
    <property type="nucleotide sequence ID" value="NZ_JBHILI010000001.1"/>
</dbReference>
<evidence type="ECO:0008006" key="4">
    <source>
        <dbReference type="Google" id="ProtNLM"/>
    </source>
</evidence>
<gene>
    <name evidence="2" type="ORF">ACE5IX_03845</name>
</gene>
<keyword evidence="3" id="KW-1185">Reference proteome</keyword>